<evidence type="ECO:0000313" key="10">
    <source>
        <dbReference type="EMBL" id="OPJ54817.1"/>
    </source>
</evidence>
<dbReference type="NCBIfam" id="TIGR02432">
    <property type="entry name" value="lysidine_TilS_N"/>
    <property type="match status" value="1"/>
</dbReference>
<organism evidence="10 11">
    <name type="scientific">Alkalithermobacter paradoxus</name>
    <dbReference type="NCBI Taxonomy" id="29349"/>
    <lineage>
        <taxon>Bacteria</taxon>
        <taxon>Bacillati</taxon>
        <taxon>Bacillota</taxon>
        <taxon>Clostridia</taxon>
        <taxon>Peptostreptococcales</taxon>
        <taxon>Tepidibacteraceae</taxon>
        <taxon>Alkalithermobacter</taxon>
    </lineage>
</organism>
<evidence type="ECO:0000256" key="3">
    <source>
        <dbReference type="ARBA" id="ARBA00022598"/>
    </source>
</evidence>
<keyword evidence="4 8" id="KW-0819">tRNA processing</keyword>
<reference evidence="10 11" key="1">
    <citation type="submission" date="2017-03" db="EMBL/GenBank/DDBJ databases">
        <title>Genome sequence of Clostridium thermoalcaliphilum DSM 7309.</title>
        <authorList>
            <person name="Poehlein A."/>
            <person name="Daniel R."/>
        </authorList>
    </citation>
    <scope>NUCLEOTIDE SEQUENCE [LARGE SCALE GENOMIC DNA]</scope>
    <source>
        <strain evidence="10 11">DSM 7309</strain>
    </source>
</reference>
<dbReference type="SUPFAM" id="SSF52402">
    <property type="entry name" value="Adenine nucleotide alpha hydrolases-like"/>
    <property type="match status" value="1"/>
</dbReference>
<evidence type="ECO:0000313" key="11">
    <source>
        <dbReference type="Proteomes" id="UP000190140"/>
    </source>
</evidence>
<dbReference type="PANTHER" id="PTHR43033">
    <property type="entry name" value="TRNA(ILE)-LYSIDINE SYNTHASE-RELATED"/>
    <property type="match status" value="1"/>
</dbReference>
<comment type="catalytic activity">
    <reaction evidence="7 8">
        <text>cytidine(34) in tRNA(Ile2) + L-lysine + ATP = lysidine(34) in tRNA(Ile2) + AMP + diphosphate + H(+)</text>
        <dbReference type="Rhea" id="RHEA:43744"/>
        <dbReference type="Rhea" id="RHEA-COMP:10625"/>
        <dbReference type="Rhea" id="RHEA-COMP:10670"/>
        <dbReference type="ChEBI" id="CHEBI:15378"/>
        <dbReference type="ChEBI" id="CHEBI:30616"/>
        <dbReference type="ChEBI" id="CHEBI:32551"/>
        <dbReference type="ChEBI" id="CHEBI:33019"/>
        <dbReference type="ChEBI" id="CHEBI:82748"/>
        <dbReference type="ChEBI" id="CHEBI:83665"/>
        <dbReference type="ChEBI" id="CHEBI:456215"/>
        <dbReference type="EC" id="6.3.4.19"/>
    </reaction>
</comment>
<dbReference type="EC" id="6.3.4.19" evidence="8"/>
<dbReference type="Gene3D" id="3.50.40.10">
    <property type="entry name" value="Phenylalanyl-trna Synthetase, Chain B, domain 3"/>
    <property type="match status" value="1"/>
</dbReference>
<comment type="subcellular location">
    <subcellularLocation>
        <location evidence="1 8">Cytoplasm</location>
    </subcellularLocation>
</comment>
<dbReference type="GO" id="GO:0005524">
    <property type="term" value="F:ATP binding"/>
    <property type="evidence" value="ECO:0007669"/>
    <property type="project" value="UniProtKB-UniRule"/>
</dbReference>
<dbReference type="Gene3D" id="1.20.59.20">
    <property type="match status" value="1"/>
</dbReference>
<comment type="caution">
    <text evidence="10">The sequence shown here is derived from an EMBL/GenBank/DDBJ whole genome shotgun (WGS) entry which is preliminary data.</text>
</comment>
<dbReference type="Gene3D" id="3.40.50.620">
    <property type="entry name" value="HUPs"/>
    <property type="match status" value="1"/>
</dbReference>
<dbReference type="InterPro" id="IPR012795">
    <property type="entry name" value="tRNA_Ile_lys_synt_N"/>
</dbReference>
<evidence type="ECO:0000256" key="5">
    <source>
        <dbReference type="ARBA" id="ARBA00022741"/>
    </source>
</evidence>
<evidence type="ECO:0000259" key="9">
    <source>
        <dbReference type="SMART" id="SM00977"/>
    </source>
</evidence>
<evidence type="ECO:0000256" key="4">
    <source>
        <dbReference type="ARBA" id="ARBA00022694"/>
    </source>
</evidence>
<dbReference type="InterPro" id="IPR012094">
    <property type="entry name" value="tRNA_Ile_lys_synt"/>
</dbReference>
<dbReference type="GO" id="GO:0005737">
    <property type="term" value="C:cytoplasm"/>
    <property type="evidence" value="ECO:0007669"/>
    <property type="project" value="UniProtKB-SubCell"/>
</dbReference>
<protein>
    <recommendedName>
        <fullName evidence="8">tRNA(Ile)-lysidine synthase</fullName>
        <ecNumber evidence="8">6.3.4.19</ecNumber>
    </recommendedName>
    <alternativeName>
        <fullName evidence="8">tRNA(Ile)-2-lysyl-cytidine synthase</fullName>
    </alternativeName>
    <alternativeName>
        <fullName evidence="8">tRNA(Ile)-lysidine synthetase</fullName>
    </alternativeName>
</protein>
<evidence type="ECO:0000256" key="8">
    <source>
        <dbReference type="HAMAP-Rule" id="MF_01161"/>
    </source>
</evidence>
<accession>A0A1V4I5G4</accession>
<dbReference type="OrthoDB" id="9807403at2"/>
<feature type="domain" description="Lysidine-tRNA(Ile) synthetase C-terminal" evidence="9">
    <location>
        <begin position="387"/>
        <end position="459"/>
    </location>
</feature>
<dbReference type="InterPro" id="IPR020825">
    <property type="entry name" value="Phe-tRNA_synthase-like_B3/B4"/>
</dbReference>
<dbReference type="SUPFAM" id="SSF82829">
    <property type="entry name" value="MesJ substrate recognition domain-like"/>
    <property type="match status" value="1"/>
</dbReference>
<keyword evidence="2 8" id="KW-0963">Cytoplasm</keyword>
<dbReference type="RefSeq" id="WP_079413507.1">
    <property type="nucleotide sequence ID" value="NZ_MZGW01000011.1"/>
</dbReference>
<dbReference type="Pfam" id="PF01171">
    <property type="entry name" value="ATP_bind_3"/>
    <property type="match status" value="1"/>
</dbReference>
<dbReference type="AlphaFoldDB" id="A0A1V4I5G4"/>
<dbReference type="Proteomes" id="UP000190140">
    <property type="component" value="Unassembled WGS sequence"/>
</dbReference>
<dbReference type="SMART" id="SM00977">
    <property type="entry name" value="TilS_C"/>
    <property type="match status" value="1"/>
</dbReference>
<comment type="similarity">
    <text evidence="8">Belongs to the tRNA(Ile)-lysidine synthase family.</text>
</comment>
<proteinExistence type="inferred from homology"/>
<gene>
    <name evidence="8 10" type="primary">tilS</name>
    <name evidence="10" type="ORF">CLOTH_19360</name>
</gene>
<dbReference type="HAMAP" id="MF_01161">
    <property type="entry name" value="tRNA_Ile_lys_synt"/>
    <property type="match status" value="1"/>
</dbReference>
<dbReference type="STRING" id="29349.CLOTH_19360"/>
<evidence type="ECO:0000256" key="2">
    <source>
        <dbReference type="ARBA" id="ARBA00022490"/>
    </source>
</evidence>
<dbReference type="SUPFAM" id="SSF56037">
    <property type="entry name" value="PheT/TilS domain"/>
    <property type="match status" value="1"/>
</dbReference>
<sequence>MLLEKVKQTITKHKLIDYNDTIVLGISGGPDSVCLLHVLNELKEEYSLKIYAAHLNHKIRGIEAQKDAIYCADLCDDMKIPCFIRAIDVPKYCQENGLSIEEGARILRYNMFFEIKEKVNATKIAVAHNLDDQAETVVMRIMRGTGLDGLKGIEYKRDNTIIRPLLDIKREEIEKYCYDNNLNPRIDYTNLEDIYTRNKIRLKLIPYMEENFNPNLKESVCRMANLLRDDSDFIDNEANKAFDNLCEKESERTIKINTQTFSHIHNAIKNRIIRKCISFVIGDLKGIEQKHIEDVMALIHTEKNDLKINLPKGLILYKKNSSIIFTDEEIKSESINYTYKIPKSGYIKIKELNTLVETKILNKEDINLCSDDKYTKYFDLDKISGELEIRNRRNGDKIKALGLGGTKKLKDIFIDFKVSKEERDKVPILCDQKGIMWVVGYRMSEDYKIDTNTKKVLRISIKKL</sequence>
<keyword evidence="3 8" id="KW-0436">Ligase</keyword>
<dbReference type="GO" id="GO:0032267">
    <property type="term" value="F:tRNA(Ile)-lysidine synthase activity"/>
    <property type="evidence" value="ECO:0007669"/>
    <property type="project" value="UniProtKB-EC"/>
</dbReference>
<keyword evidence="6 8" id="KW-0067">ATP-binding</keyword>
<name>A0A1V4I5G4_9FIRM</name>
<dbReference type="GO" id="GO:0006400">
    <property type="term" value="P:tRNA modification"/>
    <property type="evidence" value="ECO:0007669"/>
    <property type="project" value="UniProtKB-UniRule"/>
</dbReference>
<keyword evidence="11" id="KW-1185">Reference proteome</keyword>
<dbReference type="EMBL" id="MZGW01000011">
    <property type="protein sequence ID" value="OPJ54817.1"/>
    <property type="molecule type" value="Genomic_DNA"/>
</dbReference>
<dbReference type="CDD" id="cd01992">
    <property type="entry name" value="TilS_N"/>
    <property type="match status" value="1"/>
</dbReference>
<evidence type="ECO:0000256" key="7">
    <source>
        <dbReference type="ARBA" id="ARBA00048539"/>
    </source>
</evidence>
<feature type="binding site" evidence="8">
    <location>
        <begin position="27"/>
        <end position="32"/>
    </location>
    <ligand>
        <name>ATP</name>
        <dbReference type="ChEBI" id="CHEBI:30616"/>
    </ligand>
</feature>
<dbReference type="InterPro" id="IPR012796">
    <property type="entry name" value="Lysidine-tRNA-synth_C"/>
</dbReference>
<dbReference type="NCBIfam" id="TIGR02433">
    <property type="entry name" value="lysidine_TilS_C"/>
    <property type="match status" value="1"/>
</dbReference>
<evidence type="ECO:0000256" key="6">
    <source>
        <dbReference type="ARBA" id="ARBA00022840"/>
    </source>
</evidence>
<keyword evidence="5 8" id="KW-0547">Nucleotide-binding</keyword>
<dbReference type="InterPro" id="IPR014729">
    <property type="entry name" value="Rossmann-like_a/b/a_fold"/>
</dbReference>
<comment type="function">
    <text evidence="8">Ligates lysine onto the cytidine present at position 34 of the AUA codon-specific tRNA(Ile) that contains the anticodon CAU, in an ATP-dependent manner. Cytidine is converted to lysidine, thus changing the amino acid specificity of the tRNA from methionine to isoleucine.</text>
</comment>
<dbReference type="InterPro" id="IPR011063">
    <property type="entry name" value="TilS/TtcA_N"/>
</dbReference>
<dbReference type="Pfam" id="PF11734">
    <property type="entry name" value="TilS_C"/>
    <property type="match status" value="1"/>
</dbReference>
<dbReference type="PANTHER" id="PTHR43033:SF1">
    <property type="entry name" value="TRNA(ILE)-LYSIDINE SYNTHASE-RELATED"/>
    <property type="match status" value="1"/>
</dbReference>
<evidence type="ECO:0000256" key="1">
    <source>
        <dbReference type="ARBA" id="ARBA00004496"/>
    </source>
</evidence>
<comment type="domain">
    <text evidence="8">The N-terminal region contains the highly conserved SGGXDS motif, predicted to be a P-loop motif involved in ATP binding.</text>
</comment>